<dbReference type="VEuPathDB" id="AmoebaDB:NAEGRDRAFT_71393"/>
<evidence type="ECO:0000313" key="2">
    <source>
        <dbReference type="Proteomes" id="UP000006671"/>
    </source>
</evidence>
<dbReference type="Proteomes" id="UP000006671">
    <property type="component" value="Unassembled WGS sequence"/>
</dbReference>
<proteinExistence type="predicted"/>
<keyword evidence="2" id="KW-1185">Reference proteome</keyword>
<sequence length="147" mass="16003">MATKEQVHGCIIKGDVEGLRNLGDLSAVINETIPTTCPEGAYSLLFSAAGFDNLEIVKILLDTQGIVVDQGVGLIVFCNFCGFEFVFSKSIVKWGNEDSPLYNSLRRKNFALAKLLLRAGATIDSSVRSFIDIDIDKLNEEALAESN</sequence>
<gene>
    <name evidence="1" type="ORF">NAEGRDRAFT_71393</name>
</gene>
<dbReference type="GeneID" id="8864466"/>
<dbReference type="EMBL" id="GG738890">
    <property type="protein sequence ID" value="EFC40719.1"/>
    <property type="molecule type" value="Genomic_DNA"/>
</dbReference>
<dbReference type="AlphaFoldDB" id="D2VQY7"/>
<dbReference type="InParanoid" id="D2VQY7"/>
<reference evidence="1 2" key="1">
    <citation type="journal article" date="2010" name="Cell">
        <title>The genome of Naegleria gruberi illuminates early eukaryotic versatility.</title>
        <authorList>
            <person name="Fritz-Laylin L.K."/>
            <person name="Prochnik S.E."/>
            <person name="Ginger M.L."/>
            <person name="Dacks J.B."/>
            <person name="Carpenter M.L."/>
            <person name="Field M.C."/>
            <person name="Kuo A."/>
            <person name="Paredez A."/>
            <person name="Chapman J."/>
            <person name="Pham J."/>
            <person name="Shu S."/>
            <person name="Neupane R."/>
            <person name="Cipriano M."/>
            <person name="Mancuso J."/>
            <person name="Tu H."/>
            <person name="Salamov A."/>
            <person name="Lindquist E."/>
            <person name="Shapiro H."/>
            <person name="Lucas S."/>
            <person name="Grigoriev I.V."/>
            <person name="Cande W.Z."/>
            <person name="Fulton C."/>
            <person name="Rokhsar D.S."/>
            <person name="Dawson S.C."/>
        </authorList>
    </citation>
    <scope>NUCLEOTIDE SEQUENCE [LARGE SCALE GENOMIC DNA]</scope>
    <source>
        <strain evidence="1 2">NEG-M</strain>
    </source>
</reference>
<dbReference type="InterPro" id="IPR036770">
    <property type="entry name" value="Ankyrin_rpt-contain_sf"/>
</dbReference>
<organism evidence="2">
    <name type="scientific">Naegleria gruberi</name>
    <name type="common">Amoeba</name>
    <dbReference type="NCBI Taxonomy" id="5762"/>
    <lineage>
        <taxon>Eukaryota</taxon>
        <taxon>Discoba</taxon>
        <taxon>Heterolobosea</taxon>
        <taxon>Tetramitia</taxon>
        <taxon>Eutetramitia</taxon>
        <taxon>Vahlkampfiidae</taxon>
        <taxon>Naegleria</taxon>
    </lineage>
</organism>
<dbReference type="SUPFAM" id="SSF48403">
    <property type="entry name" value="Ankyrin repeat"/>
    <property type="match status" value="1"/>
</dbReference>
<protein>
    <submittedName>
        <fullName evidence="1">Predicted protein</fullName>
    </submittedName>
</protein>
<evidence type="ECO:0000313" key="1">
    <source>
        <dbReference type="EMBL" id="EFC40719.1"/>
    </source>
</evidence>
<accession>D2VQY7</accession>
<name>D2VQY7_NAEGR</name>
<dbReference type="RefSeq" id="XP_002673463.1">
    <property type="nucleotide sequence ID" value="XM_002673417.1"/>
</dbReference>
<dbReference type="KEGG" id="ngr:NAEGRDRAFT_71393"/>
<dbReference type="Gene3D" id="1.25.40.20">
    <property type="entry name" value="Ankyrin repeat-containing domain"/>
    <property type="match status" value="1"/>
</dbReference>